<protein>
    <submittedName>
        <fullName evidence="3">Hsp20/alpha crystallin family protein</fullName>
    </submittedName>
</protein>
<dbReference type="Gene3D" id="2.60.40.790">
    <property type="match status" value="1"/>
</dbReference>
<feature type="compositionally biased region" description="Acidic residues" evidence="1">
    <location>
        <begin position="138"/>
        <end position="147"/>
    </location>
</feature>
<dbReference type="InterPro" id="IPR002068">
    <property type="entry name" value="A-crystallin/Hsp20_dom"/>
</dbReference>
<gene>
    <name evidence="3" type="ORF">DM868_04595</name>
</gene>
<dbReference type="EMBL" id="QKNX01000001">
    <property type="protein sequence ID" value="TKR28347.1"/>
    <property type="molecule type" value="Genomic_DNA"/>
</dbReference>
<dbReference type="SUPFAM" id="SSF49764">
    <property type="entry name" value="HSP20-like chaperones"/>
    <property type="match status" value="1"/>
</dbReference>
<dbReference type="AlphaFoldDB" id="A0A4U5JKQ0"/>
<evidence type="ECO:0000256" key="1">
    <source>
        <dbReference type="SAM" id="MobiDB-lite"/>
    </source>
</evidence>
<dbReference type="RefSeq" id="WP_137275648.1">
    <property type="nucleotide sequence ID" value="NZ_QKNX01000001.1"/>
</dbReference>
<feature type="region of interest" description="Disordered" evidence="1">
    <location>
        <begin position="121"/>
        <end position="161"/>
    </location>
</feature>
<feature type="domain" description="SHSP" evidence="2">
    <location>
        <begin position="35"/>
        <end position="126"/>
    </location>
</feature>
<dbReference type="Proteomes" id="UP000308037">
    <property type="component" value="Unassembled WGS sequence"/>
</dbReference>
<dbReference type="InterPro" id="IPR008978">
    <property type="entry name" value="HSP20-like_chaperone"/>
</dbReference>
<sequence length="161" mass="16940">MIREVGASLSRTVLDGVGRVISSLQEHRSLSADLLENDDAYLAVFDAPGAEVTDIAVRFEDNTLIVHIDRFRAFHDGYELVFPGRGLSLDGAVTFPPDAAVDADHAEATLTQNGTLQVIIPKTEANGGASGDNGESITPDDESETADGEGQGPTVDASNET</sequence>
<accession>A0A4U5JKQ0</accession>
<dbReference type="OrthoDB" id="210205at2157"/>
<evidence type="ECO:0000313" key="3">
    <source>
        <dbReference type="EMBL" id="TKR28347.1"/>
    </source>
</evidence>
<keyword evidence="4" id="KW-1185">Reference proteome</keyword>
<evidence type="ECO:0000313" key="4">
    <source>
        <dbReference type="Proteomes" id="UP000308037"/>
    </source>
</evidence>
<evidence type="ECO:0000259" key="2">
    <source>
        <dbReference type="Pfam" id="PF00011"/>
    </source>
</evidence>
<dbReference type="CDD" id="cd06464">
    <property type="entry name" value="ACD_sHsps-like"/>
    <property type="match status" value="1"/>
</dbReference>
<dbReference type="Pfam" id="PF00011">
    <property type="entry name" value="HSP20"/>
    <property type="match status" value="1"/>
</dbReference>
<proteinExistence type="predicted"/>
<reference evidence="3 4" key="1">
    <citation type="submission" date="2019-04" db="EMBL/GenBank/DDBJ databases">
        <title>Natronomonas sp. F20-122 a newhaloarchaeon isolated from a saline saltern of Isla Bacuta, Huelva, Spain.</title>
        <authorList>
            <person name="Duran-Viseras A."/>
            <person name="Sanchez-Porro C."/>
            <person name="Ventosa A."/>
        </authorList>
    </citation>
    <scope>NUCLEOTIDE SEQUENCE [LARGE SCALE GENOMIC DNA]</scope>
    <source>
        <strain evidence="3 4">F20-122</strain>
    </source>
</reference>
<organism evidence="3 4">
    <name type="scientific">Natronomonas salsuginis</name>
    <dbReference type="NCBI Taxonomy" id="2217661"/>
    <lineage>
        <taxon>Archaea</taxon>
        <taxon>Methanobacteriati</taxon>
        <taxon>Methanobacteriota</taxon>
        <taxon>Stenosarchaea group</taxon>
        <taxon>Halobacteria</taxon>
        <taxon>Halobacteriales</taxon>
        <taxon>Natronomonadaceae</taxon>
        <taxon>Natronomonas</taxon>
    </lineage>
</organism>
<comment type="caution">
    <text evidence="3">The sequence shown here is derived from an EMBL/GenBank/DDBJ whole genome shotgun (WGS) entry which is preliminary data.</text>
</comment>
<name>A0A4U5JKQ0_9EURY</name>